<sequence length="227" mass="24502">MGAVDNQINWRKVFQDTPGDLKVTTTPDPDAEQPVVQLDRNKLLCTSTPDQTAEQPVRQFEAARLKCTNTPDGITEQPVTQATPASLKCTNTPDGTTAQPVSQVSGVHGIWPAPNSLRISKTGSALGVAIRTIYTVPANKKLFISSGLLASRLSADAATYCLLFVENAAGAPLFYLNWHYYDVAGHQTIPTQYSPALEAVATDIVKAQSLHANLDCRGFFDGWLEDA</sequence>
<organism evidence="1">
    <name type="scientific">marine sediment metagenome</name>
    <dbReference type="NCBI Taxonomy" id="412755"/>
    <lineage>
        <taxon>unclassified sequences</taxon>
        <taxon>metagenomes</taxon>
        <taxon>ecological metagenomes</taxon>
    </lineage>
</organism>
<comment type="caution">
    <text evidence="1">The sequence shown here is derived from an EMBL/GenBank/DDBJ whole genome shotgun (WGS) entry which is preliminary data.</text>
</comment>
<protein>
    <submittedName>
        <fullName evidence="1">Uncharacterized protein</fullName>
    </submittedName>
</protein>
<accession>A0A0F9N0E9</accession>
<dbReference type="EMBL" id="LAZR01003971">
    <property type="protein sequence ID" value="KKN12995.1"/>
    <property type="molecule type" value="Genomic_DNA"/>
</dbReference>
<gene>
    <name evidence="1" type="ORF">LCGC14_1010780</name>
</gene>
<proteinExistence type="predicted"/>
<reference evidence="1" key="1">
    <citation type="journal article" date="2015" name="Nature">
        <title>Complex archaea that bridge the gap between prokaryotes and eukaryotes.</title>
        <authorList>
            <person name="Spang A."/>
            <person name="Saw J.H."/>
            <person name="Jorgensen S.L."/>
            <person name="Zaremba-Niedzwiedzka K."/>
            <person name="Martijn J."/>
            <person name="Lind A.E."/>
            <person name="van Eijk R."/>
            <person name="Schleper C."/>
            <person name="Guy L."/>
            <person name="Ettema T.J."/>
        </authorList>
    </citation>
    <scope>NUCLEOTIDE SEQUENCE</scope>
</reference>
<dbReference type="AlphaFoldDB" id="A0A0F9N0E9"/>
<name>A0A0F9N0E9_9ZZZZ</name>
<evidence type="ECO:0000313" key="1">
    <source>
        <dbReference type="EMBL" id="KKN12995.1"/>
    </source>
</evidence>